<proteinExistence type="predicted"/>
<gene>
    <name evidence="2" type="primary">samd4a</name>
    <name evidence="2" type="ORF">E2C01_078404</name>
</gene>
<protein>
    <submittedName>
        <fullName evidence="2">Protein Smaug 1</fullName>
    </submittedName>
</protein>
<evidence type="ECO:0000313" key="3">
    <source>
        <dbReference type="Proteomes" id="UP000324222"/>
    </source>
</evidence>
<evidence type="ECO:0000313" key="2">
    <source>
        <dbReference type="EMBL" id="MPC83689.1"/>
    </source>
</evidence>
<sequence>MSPVVRVGVPDVIGQEGPWVSQLAESKDSGAADLLYHLPLLRPSNTEAKMQYLSLIPKVSTHCFLLLFASASLLFLLHLH</sequence>
<accession>A0A5B7INR5</accession>
<organism evidence="2 3">
    <name type="scientific">Portunus trituberculatus</name>
    <name type="common">Swimming crab</name>
    <name type="synonym">Neptunus trituberculatus</name>
    <dbReference type="NCBI Taxonomy" id="210409"/>
    <lineage>
        <taxon>Eukaryota</taxon>
        <taxon>Metazoa</taxon>
        <taxon>Ecdysozoa</taxon>
        <taxon>Arthropoda</taxon>
        <taxon>Crustacea</taxon>
        <taxon>Multicrustacea</taxon>
        <taxon>Malacostraca</taxon>
        <taxon>Eumalacostraca</taxon>
        <taxon>Eucarida</taxon>
        <taxon>Decapoda</taxon>
        <taxon>Pleocyemata</taxon>
        <taxon>Brachyura</taxon>
        <taxon>Eubrachyura</taxon>
        <taxon>Portunoidea</taxon>
        <taxon>Portunidae</taxon>
        <taxon>Portuninae</taxon>
        <taxon>Portunus</taxon>
    </lineage>
</organism>
<feature type="transmembrane region" description="Helical" evidence="1">
    <location>
        <begin position="59"/>
        <end position="79"/>
    </location>
</feature>
<reference evidence="2 3" key="1">
    <citation type="submission" date="2019-05" db="EMBL/GenBank/DDBJ databases">
        <title>Another draft genome of Portunus trituberculatus and its Hox gene families provides insights of decapod evolution.</title>
        <authorList>
            <person name="Jeong J.-H."/>
            <person name="Song I."/>
            <person name="Kim S."/>
            <person name="Choi T."/>
            <person name="Kim D."/>
            <person name="Ryu S."/>
            <person name="Kim W."/>
        </authorList>
    </citation>
    <scope>NUCLEOTIDE SEQUENCE [LARGE SCALE GENOMIC DNA]</scope>
    <source>
        <tissue evidence="2">Muscle</tissue>
    </source>
</reference>
<dbReference type="AlphaFoldDB" id="A0A5B7INR5"/>
<dbReference type="Proteomes" id="UP000324222">
    <property type="component" value="Unassembled WGS sequence"/>
</dbReference>
<keyword evidence="1" id="KW-1133">Transmembrane helix</keyword>
<evidence type="ECO:0000256" key="1">
    <source>
        <dbReference type="SAM" id="Phobius"/>
    </source>
</evidence>
<keyword evidence="1" id="KW-0812">Transmembrane</keyword>
<keyword evidence="1" id="KW-0472">Membrane</keyword>
<dbReference type="OrthoDB" id="2155283at2759"/>
<keyword evidence="3" id="KW-1185">Reference proteome</keyword>
<dbReference type="EMBL" id="VSRR010063176">
    <property type="protein sequence ID" value="MPC83689.1"/>
    <property type="molecule type" value="Genomic_DNA"/>
</dbReference>
<name>A0A5B7INR5_PORTR</name>
<comment type="caution">
    <text evidence="2">The sequence shown here is derived from an EMBL/GenBank/DDBJ whole genome shotgun (WGS) entry which is preliminary data.</text>
</comment>